<keyword evidence="4" id="KW-1185">Reference proteome</keyword>
<feature type="transmembrane region" description="Helical" evidence="2">
    <location>
        <begin position="180"/>
        <end position="204"/>
    </location>
</feature>
<evidence type="ECO:0000313" key="4">
    <source>
        <dbReference type="Proteomes" id="UP001485043"/>
    </source>
</evidence>
<evidence type="ECO:0000256" key="2">
    <source>
        <dbReference type="SAM" id="Phobius"/>
    </source>
</evidence>
<feature type="region of interest" description="Disordered" evidence="1">
    <location>
        <begin position="1"/>
        <end position="26"/>
    </location>
</feature>
<feature type="transmembrane region" description="Helical" evidence="2">
    <location>
        <begin position="80"/>
        <end position="102"/>
    </location>
</feature>
<organism evidence="3 4">
    <name type="scientific">Apatococcus fuscideae</name>
    <dbReference type="NCBI Taxonomy" id="2026836"/>
    <lineage>
        <taxon>Eukaryota</taxon>
        <taxon>Viridiplantae</taxon>
        <taxon>Chlorophyta</taxon>
        <taxon>core chlorophytes</taxon>
        <taxon>Trebouxiophyceae</taxon>
        <taxon>Chlorellales</taxon>
        <taxon>Chlorellaceae</taxon>
        <taxon>Apatococcus</taxon>
    </lineage>
</organism>
<keyword evidence="2" id="KW-0812">Transmembrane</keyword>
<dbReference type="Proteomes" id="UP001485043">
    <property type="component" value="Unassembled WGS sequence"/>
</dbReference>
<sequence>MVHSQSESDPKLSLEYSGSPHESKIEHSKAIDGATLRAGRRQRYDGKGEVVPLYRRCNWLLYFDWLIRVWKYFDTIPHAVAWLSCAGFVFGELLYIVGSFAADAKQEVVNRPGNCMGDSYDWLYTYTYFLGDVLWLPSVVCMLLEAMNQDFEEKYEEWFLKGAKGSSPRYRWVGFWWWSLEWWGAMCYFWAVIGYNLSSVAAIIDDCTYINAVLYTWITAYTRISSGILFLFAGAFYSMATIHIWLLPSIFLPYKRKDWTSMMWWAMWTHWWGGVCFCMTGIFLYWYNPINNVLNEDAFLVQQSIGFGFGSLLFHIGGVLMLARQARARCRPSVDAPTCSLEGAAAAPQCSEQHYRNCAIAQEQQVCWCKDAFLGSHYDEGGPQAAIIKEPISQLAKPEQASSWVTVKRFAGRCGWSFIQIVLRFSPEFHLELLANPWPALRAGIAQNPYVS</sequence>
<keyword evidence="2" id="KW-1133">Transmembrane helix</keyword>
<dbReference type="EMBL" id="JALJOV010000460">
    <property type="protein sequence ID" value="KAK9863525.1"/>
    <property type="molecule type" value="Genomic_DNA"/>
</dbReference>
<dbReference type="AlphaFoldDB" id="A0AAW1T4I1"/>
<comment type="caution">
    <text evidence="3">The sequence shown here is derived from an EMBL/GenBank/DDBJ whole genome shotgun (WGS) entry which is preliminary data.</text>
</comment>
<keyword evidence="2" id="KW-0472">Membrane</keyword>
<accession>A0AAW1T4I1</accession>
<feature type="compositionally biased region" description="Basic and acidic residues" evidence="1">
    <location>
        <begin position="1"/>
        <end position="12"/>
    </location>
</feature>
<name>A0AAW1T4I1_9CHLO</name>
<evidence type="ECO:0000313" key="3">
    <source>
        <dbReference type="EMBL" id="KAK9863525.1"/>
    </source>
</evidence>
<feature type="transmembrane region" description="Helical" evidence="2">
    <location>
        <begin position="268"/>
        <end position="287"/>
    </location>
</feature>
<evidence type="ECO:0000256" key="1">
    <source>
        <dbReference type="SAM" id="MobiDB-lite"/>
    </source>
</evidence>
<proteinExistence type="predicted"/>
<protein>
    <submittedName>
        <fullName evidence="3">Uncharacterized protein</fullName>
    </submittedName>
</protein>
<gene>
    <name evidence="3" type="ORF">WJX84_001657</name>
</gene>
<feature type="transmembrane region" description="Helical" evidence="2">
    <location>
        <begin position="299"/>
        <end position="323"/>
    </location>
</feature>
<feature type="transmembrane region" description="Helical" evidence="2">
    <location>
        <begin position="122"/>
        <end position="144"/>
    </location>
</feature>
<reference evidence="3 4" key="1">
    <citation type="journal article" date="2024" name="Nat. Commun.">
        <title>Phylogenomics reveals the evolutionary origins of lichenization in chlorophyte algae.</title>
        <authorList>
            <person name="Puginier C."/>
            <person name="Libourel C."/>
            <person name="Otte J."/>
            <person name="Skaloud P."/>
            <person name="Haon M."/>
            <person name="Grisel S."/>
            <person name="Petersen M."/>
            <person name="Berrin J.G."/>
            <person name="Delaux P.M."/>
            <person name="Dal Grande F."/>
            <person name="Keller J."/>
        </authorList>
    </citation>
    <scope>NUCLEOTIDE SEQUENCE [LARGE SCALE GENOMIC DNA]</scope>
    <source>
        <strain evidence="3 4">SAG 2523</strain>
    </source>
</reference>
<feature type="transmembrane region" description="Helical" evidence="2">
    <location>
        <begin position="224"/>
        <end position="247"/>
    </location>
</feature>